<protein>
    <submittedName>
        <fullName evidence="1">Uncharacterized protein</fullName>
    </submittedName>
</protein>
<evidence type="ECO:0000313" key="2">
    <source>
        <dbReference type="Proteomes" id="UP001056819"/>
    </source>
</evidence>
<proteinExistence type="predicted"/>
<gene>
    <name evidence="1" type="ORF">LNQ82_01785</name>
</gene>
<reference evidence="1" key="1">
    <citation type="submission" date="2022-05" db="EMBL/GenBank/DDBJ databases">
        <title>Alysiella filiformis genome sequencing.</title>
        <authorList>
            <person name="Viehboeck T."/>
        </authorList>
    </citation>
    <scope>NUCLEOTIDE SEQUENCE</scope>
    <source>
        <strain evidence="1">DSM 2580</strain>
    </source>
</reference>
<evidence type="ECO:0000313" key="1">
    <source>
        <dbReference type="EMBL" id="URD67919.1"/>
    </source>
</evidence>
<dbReference type="Gene3D" id="3.20.80.10">
    <property type="entry name" value="Regulatory factor, effector binding domain"/>
    <property type="match status" value="1"/>
</dbReference>
<name>A0AAE9HTK4_9NEIS</name>
<dbReference type="InterPro" id="IPR011256">
    <property type="entry name" value="Reg_factor_effector_dom_sf"/>
</dbReference>
<dbReference type="EMBL" id="CP097501">
    <property type="protein sequence ID" value="URD67919.1"/>
    <property type="molecule type" value="Genomic_DNA"/>
</dbReference>
<dbReference type="Proteomes" id="UP001056819">
    <property type="component" value="Chromosome"/>
</dbReference>
<dbReference type="RefSeq" id="WP_027021784.1">
    <property type="nucleotide sequence ID" value="NZ_CP097501.1"/>
</dbReference>
<organism evidence="1 2">
    <name type="scientific">Conchiformibius steedae DSM 2580</name>
    <dbReference type="NCBI Taxonomy" id="1121352"/>
    <lineage>
        <taxon>Bacteria</taxon>
        <taxon>Pseudomonadati</taxon>
        <taxon>Pseudomonadota</taxon>
        <taxon>Betaproteobacteria</taxon>
        <taxon>Neisseriales</taxon>
        <taxon>Neisseriaceae</taxon>
        <taxon>Conchiformibius</taxon>
    </lineage>
</organism>
<accession>A0AAE9HTK4</accession>
<sequence length="159" mass="17753">MTDTDKHFSQNIISALPAFRVAGVGAWCHADAYADTVAQLQARWQQEAWAQDLPAFSRSLYCARRVAADGRLQLVWGSLCTPDATLPDEAAEIWLPPQQYQVFECNEILPLAEIWQQIQHHAPNGEPYGGFENYSPQGGVRLYIGMGGTVEMDEEIIDE</sequence>
<dbReference type="AlphaFoldDB" id="A0AAE9HTK4"/>